<evidence type="ECO:0000313" key="2">
    <source>
        <dbReference type="Proteomes" id="UP001583172"/>
    </source>
</evidence>
<sequence length="180" mass="20832">MSSSTATVLNLSELTRQRRRMARRLGFDSTDALDDWEEMVVADHFAIFVIDYLARGYCITPDKRELIRHVDLKHAVKRRVRMLDESRFDEVIGEGGDKSDWTAKDHYKAFIVGVVADDKWLGSHNVDGTIMKHRPWSPLETTLKMLRYLEDLIDEWLQSAGDCAGRRKAGLPERRVVRSR</sequence>
<dbReference type="EMBL" id="JAZGSY010000006">
    <property type="protein sequence ID" value="KAL1843957.1"/>
    <property type="molecule type" value="Genomic_DNA"/>
</dbReference>
<reference evidence="1 2" key="1">
    <citation type="journal article" date="2024" name="Commun. Biol.">
        <title>Comparative genomic analysis of thermophilic fungi reveals convergent evolutionary adaptations and gene losses.</title>
        <authorList>
            <person name="Steindorff A.S."/>
            <person name="Aguilar-Pontes M.V."/>
            <person name="Robinson A.J."/>
            <person name="Andreopoulos B."/>
            <person name="LaButti K."/>
            <person name="Kuo A."/>
            <person name="Mondo S."/>
            <person name="Riley R."/>
            <person name="Otillar R."/>
            <person name="Haridas S."/>
            <person name="Lipzen A."/>
            <person name="Grimwood J."/>
            <person name="Schmutz J."/>
            <person name="Clum A."/>
            <person name="Reid I.D."/>
            <person name="Moisan M.C."/>
            <person name="Butler G."/>
            <person name="Nguyen T.T.M."/>
            <person name="Dewar K."/>
            <person name="Conant G."/>
            <person name="Drula E."/>
            <person name="Henrissat B."/>
            <person name="Hansel C."/>
            <person name="Singer S."/>
            <person name="Hutchinson M.I."/>
            <person name="de Vries R.P."/>
            <person name="Natvig D.O."/>
            <person name="Powell A.J."/>
            <person name="Tsang A."/>
            <person name="Grigoriev I.V."/>
        </authorList>
    </citation>
    <scope>NUCLEOTIDE SEQUENCE [LARGE SCALE GENOMIC DNA]</scope>
    <source>
        <strain evidence="1 2">CBS 620.91</strain>
    </source>
</reference>
<protein>
    <submittedName>
        <fullName evidence="1">Uncharacterized protein</fullName>
    </submittedName>
</protein>
<name>A0ABR3VPX7_HUMIN</name>
<organism evidence="1 2">
    <name type="scientific">Humicola insolens</name>
    <name type="common">Soft-rot fungus</name>
    <dbReference type="NCBI Taxonomy" id="85995"/>
    <lineage>
        <taxon>Eukaryota</taxon>
        <taxon>Fungi</taxon>
        <taxon>Dikarya</taxon>
        <taxon>Ascomycota</taxon>
        <taxon>Pezizomycotina</taxon>
        <taxon>Sordariomycetes</taxon>
        <taxon>Sordariomycetidae</taxon>
        <taxon>Sordariales</taxon>
        <taxon>Chaetomiaceae</taxon>
        <taxon>Mycothermus</taxon>
    </lineage>
</organism>
<proteinExistence type="predicted"/>
<dbReference type="Proteomes" id="UP001583172">
    <property type="component" value="Unassembled WGS sequence"/>
</dbReference>
<gene>
    <name evidence="1" type="ORF">VTJ49DRAFT_6361</name>
</gene>
<evidence type="ECO:0000313" key="1">
    <source>
        <dbReference type="EMBL" id="KAL1843957.1"/>
    </source>
</evidence>
<keyword evidence="2" id="KW-1185">Reference proteome</keyword>
<accession>A0ABR3VPX7</accession>
<comment type="caution">
    <text evidence="1">The sequence shown here is derived from an EMBL/GenBank/DDBJ whole genome shotgun (WGS) entry which is preliminary data.</text>
</comment>